<protein>
    <recommendedName>
        <fullName evidence="5">BZIP domain-containing protein</fullName>
    </recommendedName>
</protein>
<feature type="compositionally biased region" description="Polar residues" evidence="1">
    <location>
        <begin position="145"/>
        <end position="156"/>
    </location>
</feature>
<dbReference type="Proteomes" id="UP001328107">
    <property type="component" value="Unassembled WGS sequence"/>
</dbReference>
<name>A0AAN4ZIE3_9BILA</name>
<feature type="non-terminal residue" evidence="3">
    <location>
        <position position="1"/>
    </location>
</feature>
<proteinExistence type="predicted"/>
<feature type="compositionally biased region" description="Acidic residues" evidence="1">
    <location>
        <begin position="77"/>
        <end position="89"/>
    </location>
</feature>
<feature type="chain" id="PRO_5042857132" description="BZIP domain-containing protein" evidence="2">
    <location>
        <begin position="24"/>
        <end position="236"/>
    </location>
</feature>
<reference evidence="4" key="1">
    <citation type="submission" date="2022-10" db="EMBL/GenBank/DDBJ databases">
        <title>Genome assembly of Pristionchus species.</title>
        <authorList>
            <person name="Yoshida K."/>
            <person name="Sommer R.J."/>
        </authorList>
    </citation>
    <scope>NUCLEOTIDE SEQUENCE [LARGE SCALE GENOMIC DNA]</scope>
    <source>
        <strain evidence="4">RS5460</strain>
    </source>
</reference>
<evidence type="ECO:0000256" key="2">
    <source>
        <dbReference type="SAM" id="SignalP"/>
    </source>
</evidence>
<keyword evidence="4" id="KW-1185">Reference proteome</keyword>
<gene>
    <name evidence="3" type="ORF">PMAYCL1PPCAC_11581</name>
</gene>
<organism evidence="3 4">
    <name type="scientific">Pristionchus mayeri</name>
    <dbReference type="NCBI Taxonomy" id="1317129"/>
    <lineage>
        <taxon>Eukaryota</taxon>
        <taxon>Metazoa</taxon>
        <taxon>Ecdysozoa</taxon>
        <taxon>Nematoda</taxon>
        <taxon>Chromadorea</taxon>
        <taxon>Rhabditida</taxon>
        <taxon>Rhabditina</taxon>
        <taxon>Diplogasteromorpha</taxon>
        <taxon>Diplogasteroidea</taxon>
        <taxon>Neodiplogasteridae</taxon>
        <taxon>Pristionchus</taxon>
    </lineage>
</organism>
<comment type="caution">
    <text evidence="3">The sequence shown here is derived from an EMBL/GenBank/DDBJ whole genome shotgun (WGS) entry which is preliminary data.</text>
</comment>
<evidence type="ECO:0008006" key="5">
    <source>
        <dbReference type="Google" id="ProtNLM"/>
    </source>
</evidence>
<evidence type="ECO:0000313" key="3">
    <source>
        <dbReference type="EMBL" id="GMR41386.1"/>
    </source>
</evidence>
<evidence type="ECO:0000313" key="4">
    <source>
        <dbReference type="Proteomes" id="UP001328107"/>
    </source>
</evidence>
<dbReference type="CDD" id="cd14686">
    <property type="entry name" value="bZIP"/>
    <property type="match status" value="1"/>
</dbReference>
<dbReference type="AlphaFoldDB" id="A0AAN4ZIE3"/>
<feature type="compositionally biased region" description="Low complexity" evidence="1">
    <location>
        <begin position="55"/>
        <end position="68"/>
    </location>
</feature>
<evidence type="ECO:0000256" key="1">
    <source>
        <dbReference type="SAM" id="MobiDB-lite"/>
    </source>
</evidence>
<feature type="region of interest" description="Disordered" evidence="1">
    <location>
        <begin position="53"/>
        <end position="163"/>
    </location>
</feature>
<sequence length="236" mass="26506">ALCSTSALLLPIPLITMANYCSGESVCSSLSWDQPIAPLFYSPEYERELMERYLPDSPSSPSSSSADSLELRVPDEQPIEEEEYYEEEGVNYMDVPYESSDYSPTPSPQPVPKKPVVRQTRAKVAPSQIQMQSQGVRKRGRPAGSKSNSKMAQYSKQYREAKKNEAAALNDQIDALARDNDRLAEDNDRLKREVELLRRADSISTKLATLLETHRRNPGVFRLCVDTNGTPFLEVI</sequence>
<accession>A0AAN4ZIE3</accession>
<dbReference type="EMBL" id="BTRK01000003">
    <property type="protein sequence ID" value="GMR41386.1"/>
    <property type="molecule type" value="Genomic_DNA"/>
</dbReference>
<feature type="signal peptide" evidence="2">
    <location>
        <begin position="1"/>
        <end position="23"/>
    </location>
</feature>
<keyword evidence="2" id="KW-0732">Signal</keyword>